<evidence type="ECO:0000313" key="5">
    <source>
        <dbReference type="EMBL" id="EJK50207.1"/>
    </source>
</evidence>
<organism evidence="5 6">
    <name type="scientific">Thalassiosira oceanica</name>
    <name type="common">Marine diatom</name>
    <dbReference type="NCBI Taxonomy" id="159749"/>
    <lineage>
        <taxon>Eukaryota</taxon>
        <taxon>Sar</taxon>
        <taxon>Stramenopiles</taxon>
        <taxon>Ochrophyta</taxon>
        <taxon>Bacillariophyta</taxon>
        <taxon>Coscinodiscophyceae</taxon>
        <taxon>Thalassiosirophycidae</taxon>
        <taxon>Thalassiosirales</taxon>
        <taxon>Thalassiosiraceae</taxon>
        <taxon>Thalassiosira</taxon>
    </lineage>
</organism>
<keyword evidence="2" id="KW-0150">Chloroplast</keyword>
<dbReference type="OrthoDB" id="42698at2759"/>
<dbReference type="PANTHER" id="PTHR33926">
    <property type="entry name" value="PROTEIN TIC 22, CHLOROPLASTIC"/>
    <property type="match status" value="1"/>
</dbReference>
<evidence type="ECO:0000256" key="3">
    <source>
        <dbReference type="ARBA" id="ARBA00022640"/>
    </source>
</evidence>
<proteinExistence type="predicted"/>
<dbReference type="InterPro" id="IPR007378">
    <property type="entry name" value="Tic22-like"/>
</dbReference>
<comment type="caution">
    <text evidence="5">The sequence shown here is derived from an EMBL/GenBank/DDBJ whole genome shotgun (WGS) entry which is preliminary data.</text>
</comment>
<dbReference type="PANTHER" id="PTHR33926:SF4">
    <property type="entry name" value="PROTEIN TIC 22, CHLOROPLASTIC"/>
    <property type="match status" value="1"/>
</dbReference>
<sequence>MSSDDEGGLGTVTAIFASFVLLYFSVSALAPLVGSIATQTTTGDLSSSVVTRQDASKEKRQSKFDAVSTQRIQQKLRNIPVFYLSDGTITATLDERLFLSYHDAELSRNVGEIVRATTMDQVLYPLILKKEEVVNIKSLGDTPSEVLKAIEARDSKQYKLLPSKAAIEDARGTNTVLQPNDLPLFKVDRLAFASNEGPQVPLFTERQDAITSYKRLQEGSSTLPPEPVVKSTSLFDVVESMELGSRPGVGQLAFYANADDVQEADKLSSEK</sequence>
<evidence type="ECO:0000256" key="4">
    <source>
        <dbReference type="SAM" id="Phobius"/>
    </source>
</evidence>
<evidence type="ECO:0000313" key="6">
    <source>
        <dbReference type="Proteomes" id="UP000266841"/>
    </source>
</evidence>
<comment type="subcellular location">
    <subcellularLocation>
        <location evidence="1">Plastid</location>
        <location evidence="1">Chloroplast</location>
    </subcellularLocation>
</comment>
<dbReference type="AlphaFoldDB" id="K0RUB9"/>
<evidence type="ECO:0000256" key="1">
    <source>
        <dbReference type="ARBA" id="ARBA00004229"/>
    </source>
</evidence>
<evidence type="ECO:0000256" key="2">
    <source>
        <dbReference type="ARBA" id="ARBA00022528"/>
    </source>
</evidence>
<gene>
    <name evidence="5" type="ORF">THAOC_30848</name>
</gene>
<dbReference type="GO" id="GO:0009507">
    <property type="term" value="C:chloroplast"/>
    <property type="evidence" value="ECO:0007669"/>
    <property type="project" value="UniProtKB-SubCell"/>
</dbReference>
<keyword evidence="4" id="KW-0812">Transmembrane</keyword>
<keyword evidence="4" id="KW-0472">Membrane</keyword>
<name>K0RUB9_THAOC</name>
<keyword evidence="3" id="KW-0934">Plastid</keyword>
<keyword evidence="4" id="KW-1133">Transmembrane helix</keyword>
<protein>
    <submittedName>
        <fullName evidence="5">Uncharacterized protein</fullName>
    </submittedName>
</protein>
<reference evidence="5 6" key="1">
    <citation type="journal article" date="2012" name="Genome Biol.">
        <title>Genome and low-iron response of an oceanic diatom adapted to chronic iron limitation.</title>
        <authorList>
            <person name="Lommer M."/>
            <person name="Specht M."/>
            <person name="Roy A.S."/>
            <person name="Kraemer L."/>
            <person name="Andreson R."/>
            <person name="Gutowska M.A."/>
            <person name="Wolf J."/>
            <person name="Bergner S.V."/>
            <person name="Schilhabel M.B."/>
            <person name="Klostermeier U.C."/>
            <person name="Beiko R.G."/>
            <person name="Rosenstiel P."/>
            <person name="Hippler M."/>
            <person name="Laroche J."/>
        </authorList>
    </citation>
    <scope>NUCLEOTIDE SEQUENCE [LARGE SCALE GENOMIC DNA]</scope>
    <source>
        <strain evidence="5 6">CCMP1005</strain>
    </source>
</reference>
<dbReference type="Proteomes" id="UP000266841">
    <property type="component" value="Unassembled WGS sequence"/>
</dbReference>
<feature type="transmembrane region" description="Helical" evidence="4">
    <location>
        <begin position="12"/>
        <end position="33"/>
    </location>
</feature>
<dbReference type="GO" id="GO:0015031">
    <property type="term" value="P:protein transport"/>
    <property type="evidence" value="ECO:0007669"/>
    <property type="project" value="InterPro"/>
</dbReference>
<dbReference type="EMBL" id="AGNL01044117">
    <property type="protein sequence ID" value="EJK50207.1"/>
    <property type="molecule type" value="Genomic_DNA"/>
</dbReference>
<dbReference type="Gene3D" id="3.40.1350.100">
    <property type="match status" value="2"/>
</dbReference>
<dbReference type="eggNOG" id="ENOG502T775">
    <property type="taxonomic scope" value="Eukaryota"/>
</dbReference>
<accession>K0RUB9</accession>
<keyword evidence="6" id="KW-1185">Reference proteome</keyword>
<dbReference type="OMA" id="QLAFYAN"/>